<evidence type="ECO:0000313" key="2">
    <source>
        <dbReference type="EMBL" id="EXC19619.1"/>
    </source>
</evidence>
<gene>
    <name evidence="2" type="ORF">L484_019365</name>
</gene>
<feature type="compositionally biased region" description="Polar residues" evidence="1">
    <location>
        <begin position="92"/>
        <end position="105"/>
    </location>
</feature>
<evidence type="ECO:0000313" key="3">
    <source>
        <dbReference type="Proteomes" id="UP000030645"/>
    </source>
</evidence>
<protein>
    <submittedName>
        <fullName evidence="2">Uncharacterized protein</fullName>
    </submittedName>
</protein>
<dbReference type="EMBL" id="KE345879">
    <property type="protein sequence ID" value="EXC19619.1"/>
    <property type="molecule type" value="Genomic_DNA"/>
</dbReference>
<dbReference type="Proteomes" id="UP000030645">
    <property type="component" value="Unassembled WGS sequence"/>
</dbReference>
<proteinExistence type="predicted"/>
<accession>W9RZS7</accession>
<reference evidence="3" key="1">
    <citation type="submission" date="2013-01" db="EMBL/GenBank/DDBJ databases">
        <title>Draft Genome Sequence of a Mulberry Tree, Morus notabilis C.K. Schneid.</title>
        <authorList>
            <person name="He N."/>
            <person name="Zhao S."/>
        </authorList>
    </citation>
    <scope>NUCLEOTIDE SEQUENCE</scope>
</reference>
<dbReference type="AlphaFoldDB" id="W9RZS7"/>
<organism evidence="2 3">
    <name type="scientific">Morus notabilis</name>
    <dbReference type="NCBI Taxonomy" id="981085"/>
    <lineage>
        <taxon>Eukaryota</taxon>
        <taxon>Viridiplantae</taxon>
        <taxon>Streptophyta</taxon>
        <taxon>Embryophyta</taxon>
        <taxon>Tracheophyta</taxon>
        <taxon>Spermatophyta</taxon>
        <taxon>Magnoliopsida</taxon>
        <taxon>eudicotyledons</taxon>
        <taxon>Gunneridae</taxon>
        <taxon>Pentapetalae</taxon>
        <taxon>rosids</taxon>
        <taxon>fabids</taxon>
        <taxon>Rosales</taxon>
        <taxon>Moraceae</taxon>
        <taxon>Moreae</taxon>
        <taxon>Morus</taxon>
    </lineage>
</organism>
<feature type="region of interest" description="Disordered" evidence="1">
    <location>
        <begin position="86"/>
        <end position="150"/>
    </location>
</feature>
<name>W9RZS7_9ROSA</name>
<sequence>MFMLCYGTTGRIGKGRSPIHLLVAHKTQNKIIEGSRSRGTRAHGQGPDLRINAVLGMRINMITEMNNTSKANEERAKLYEVCKSKNQEKSFGDNSRGCQNLNQKGHGNKRKGGPGINNRNRKSQKEGMVNNRRMLIATPYSNCGRKHPGQ</sequence>
<evidence type="ECO:0000256" key="1">
    <source>
        <dbReference type="SAM" id="MobiDB-lite"/>
    </source>
</evidence>
<keyword evidence="3" id="KW-1185">Reference proteome</keyword>